<reference evidence="3 4" key="1">
    <citation type="submission" date="2023-08" db="EMBL/GenBank/DDBJ databases">
        <title>Black Yeasts Isolated from many extreme environments.</title>
        <authorList>
            <person name="Coleine C."/>
            <person name="Stajich J.E."/>
            <person name="Selbmann L."/>
        </authorList>
    </citation>
    <scope>NUCLEOTIDE SEQUENCE [LARGE SCALE GENOMIC DNA]</scope>
    <source>
        <strain evidence="3 4">CCFEE 536</strain>
    </source>
</reference>
<organism evidence="3 4">
    <name type="scientific">Cryomyces antarcticus</name>
    <dbReference type="NCBI Taxonomy" id="329879"/>
    <lineage>
        <taxon>Eukaryota</taxon>
        <taxon>Fungi</taxon>
        <taxon>Dikarya</taxon>
        <taxon>Ascomycota</taxon>
        <taxon>Pezizomycotina</taxon>
        <taxon>Dothideomycetes</taxon>
        <taxon>Dothideomycetes incertae sedis</taxon>
        <taxon>Cryomyces</taxon>
    </lineage>
</organism>
<protein>
    <submittedName>
        <fullName evidence="3">Uncharacterized protein</fullName>
    </submittedName>
</protein>
<accession>A0ABR0KS08</accession>
<sequence>MVHDFVCESGYGHGHDHYGGPEFDDGGGSFRIHLATPVDLDRFRWSNHYKWVIMLIVLFIAFLALAMLGIFLKRRHARRRDMPTSTFNATVTEKSVPESNGEMYPREMTSTPVPYTQGYGDRGAASGKGKAKEGSATNVADPGGQDLESGPRKLRK</sequence>
<feature type="compositionally biased region" description="Polar residues" evidence="1">
    <location>
        <begin position="83"/>
        <end position="93"/>
    </location>
</feature>
<dbReference type="EMBL" id="JAVRRA010025143">
    <property type="protein sequence ID" value="KAK5122007.1"/>
    <property type="molecule type" value="Genomic_DNA"/>
</dbReference>
<proteinExistence type="predicted"/>
<comment type="caution">
    <text evidence="3">The sequence shown here is derived from an EMBL/GenBank/DDBJ whole genome shotgun (WGS) entry which is preliminary data.</text>
</comment>
<evidence type="ECO:0000313" key="4">
    <source>
        <dbReference type="Proteomes" id="UP001357485"/>
    </source>
</evidence>
<keyword evidence="2" id="KW-0812">Transmembrane</keyword>
<keyword evidence="4" id="KW-1185">Reference proteome</keyword>
<evidence type="ECO:0000256" key="1">
    <source>
        <dbReference type="SAM" id="MobiDB-lite"/>
    </source>
</evidence>
<feature type="region of interest" description="Disordered" evidence="1">
    <location>
        <begin position="83"/>
        <end position="156"/>
    </location>
</feature>
<keyword evidence="2" id="KW-0472">Membrane</keyword>
<gene>
    <name evidence="3" type="ORF">LTR16_004193</name>
</gene>
<name>A0ABR0KS08_9PEZI</name>
<feature type="transmembrane region" description="Helical" evidence="2">
    <location>
        <begin position="51"/>
        <end position="72"/>
    </location>
</feature>
<dbReference type="Proteomes" id="UP001357485">
    <property type="component" value="Unassembled WGS sequence"/>
</dbReference>
<keyword evidence="2" id="KW-1133">Transmembrane helix</keyword>
<evidence type="ECO:0000313" key="3">
    <source>
        <dbReference type="EMBL" id="KAK5122007.1"/>
    </source>
</evidence>
<evidence type="ECO:0000256" key="2">
    <source>
        <dbReference type="SAM" id="Phobius"/>
    </source>
</evidence>